<dbReference type="InterPro" id="IPR036986">
    <property type="entry name" value="S4_RNA-bd_sf"/>
</dbReference>
<keyword evidence="4 6" id="KW-0689">Ribosomal protein</keyword>
<dbReference type="InterPro" id="IPR000876">
    <property type="entry name" value="Ribosomal_eS4"/>
</dbReference>
<gene>
    <name evidence="10" type="ORF">BSAL_11225</name>
</gene>
<evidence type="ECO:0000256" key="2">
    <source>
        <dbReference type="ARBA" id="ARBA00022730"/>
    </source>
</evidence>
<dbReference type="VEuPathDB" id="TriTrypDB:BSAL_11225"/>
<dbReference type="Gene3D" id="2.40.50.740">
    <property type="match status" value="1"/>
</dbReference>
<dbReference type="InterPro" id="IPR014722">
    <property type="entry name" value="Rib_uL2_dom2"/>
</dbReference>
<dbReference type="PIRSF" id="PIRSF002116">
    <property type="entry name" value="Ribosomal_S4"/>
    <property type="match status" value="1"/>
</dbReference>
<feature type="domain" description="Small ribosomal subunit protein eS4 C-terminal" evidence="9">
    <location>
        <begin position="209"/>
        <end position="256"/>
    </location>
</feature>
<dbReference type="InterPro" id="IPR032277">
    <property type="entry name" value="Ribosomal_eS4_C"/>
</dbReference>
<keyword evidence="2 6" id="KW-0699">rRNA-binding</keyword>
<sequence>MAKKHLKRLFAPKDWMLSKLGGVFAPKPRAGPHKLRECLPLMIIIRNRLKYALNAREADMILRQNLVKVDGRARADRKYPTGFQDVVEIPKTGDRFRVLYDVKGRFALVKVSEAEAATKLMKVTNIYTATGRVPVAVTHDGHRIRFPDPRVAIGDSIVFNLAANKPSDILKLRTGKIVMLTGGANRGRVGELVSVENHPGSFDIARLKDKAGNEFATRLSNIFVIGQTWANISVTLPKQQGLKLNFIQEREEKLIAADAAEARKNAVNRQAKKTKK</sequence>
<dbReference type="InterPro" id="IPR013845">
    <property type="entry name" value="Ribosomal_eS4_central_region"/>
</dbReference>
<evidence type="ECO:0000313" key="10">
    <source>
        <dbReference type="EMBL" id="CUG87640.1"/>
    </source>
</evidence>
<evidence type="ECO:0000256" key="3">
    <source>
        <dbReference type="ARBA" id="ARBA00022884"/>
    </source>
</evidence>
<dbReference type="AlphaFoldDB" id="A0A0S4JC93"/>
<dbReference type="PANTHER" id="PTHR11581:SF0">
    <property type="entry name" value="SMALL RIBOSOMAL SUBUNIT PROTEIN ES4"/>
    <property type="match status" value="1"/>
</dbReference>
<name>A0A0S4JC93_BODSA</name>
<evidence type="ECO:0000259" key="7">
    <source>
        <dbReference type="Pfam" id="PF00900"/>
    </source>
</evidence>
<keyword evidence="11" id="KW-1185">Reference proteome</keyword>
<feature type="domain" description="Small ribosomal subunit protein eS4 central region" evidence="7">
    <location>
        <begin position="92"/>
        <end position="165"/>
    </location>
</feature>
<evidence type="ECO:0000259" key="9">
    <source>
        <dbReference type="Pfam" id="PF16121"/>
    </source>
</evidence>
<dbReference type="Pfam" id="PF16121">
    <property type="entry name" value="40S_S4_C"/>
    <property type="match status" value="1"/>
</dbReference>
<dbReference type="GO" id="GO:0019843">
    <property type="term" value="F:rRNA binding"/>
    <property type="evidence" value="ECO:0007669"/>
    <property type="project" value="UniProtKB-UniRule"/>
</dbReference>
<dbReference type="Proteomes" id="UP000051952">
    <property type="component" value="Unassembled WGS sequence"/>
</dbReference>
<dbReference type="EMBL" id="CYKH01001563">
    <property type="protein sequence ID" value="CUG87640.1"/>
    <property type="molecule type" value="Genomic_DNA"/>
</dbReference>
<accession>A0A0S4JC93</accession>
<dbReference type="Gene3D" id="2.30.30.30">
    <property type="match status" value="1"/>
</dbReference>
<evidence type="ECO:0000259" key="8">
    <source>
        <dbReference type="Pfam" id="PF08071"/>
    </source>
</evidence>
<keyword evidence="5 6" id="KW-0687">Ribonucleoprotein</keyword>
<evidence type="ECO:0000256" key="1">
    <source>
        <dbReference type="ARBA" id="ARBA00007500"/>
    </source>
</evidence>
<dbReference type="FunFam" id="3.10.290.10:FF:000002">
    <property type="entry name" value="40S ribosomal protein S4"/>
    <property type="match status" value="1"/>
</dbReference>
<keyword evidence="3 6" id="KW-0694">RNA-binding</keyword>
<dbReference type="InterPro" id="IPR041982">
    <property type="entry name" value="Ribosomal_eS4_KOW"/>
</dbReference>
<protein>
    <recommendedName>
        <fullName evidence="6">40S ribosomal protein S4</fullName>
    </recommendedName>
</protein>
<reference evidence="11" key="1">
    <citation type="submission" date="2015-09" db="EMBL/GenBank/DDBJ databases">
        <authorList>
            <consortium name="Pathogen Informatics"/>
        </authorList>
    </citation>
    <scope>NUCLEOTIDE SEQUENCE [LARGE SCALE GENOMIC DNA]</scope>
    <source>
        <strain evidence="11">Lake Konstanz</strain>
    </source>
</reference>
<dbReference type="OrthoDB" id="269064at2759"/>
<comment type="similarity">
    <text evidence="1 6">Belongs to the eukaryotic ribosomal protein eS4 family.</text>
</comment>
<dbReference type="OMA" id="GHIQLNL"/>
<dbReference type="Gene3D" id="3.10.290.10">
    <property type="entry name" value="RNA-binding S4 domain"/>
    <property type="match status" value="1"/>
</dbReference>
<proteinExistence type="inferred from homology"/>
<evidence type="ECO:0000256" key="5">
    <source>
        <dbReference type="ARBA" id="ARBA00023274"/>
    </source>
</evidence>
<dbReference type="CDD" id="cd06087">
    <property type="entry name" value="KOW_RPS4"/>
    <property type="match status" value="1"/>
</dbReference>
<dbReference type="GO" id="GO:0006412">
    <property type="term" value="P:translation"/>
    <property type="evidence" value="ECO:0007669"/>
    <property type="project" value="InterPro"/>
</dbReference>
<dbReference type="Pfam" id="PF00900">
    <property type="entry name" value="Ribosomal_S4e"/>
    <property type="match status" value="1"/>
</dbReference>
<evidence type="ECO:0000313" key="11">
    <source>
        <dbReference type="Proteomes" id="UP000051952"/>
    </source>
</evidence>
<dbReference type="HAMAP" id="MF_00485">
    <property type="entry name" value="Ribosomal_eS4"/>
    <property type="match status" value="1"/>
</dbReference>
<dbReference type="GO" id="GO:0022627">
    <property type="term" value="C:cytosolic small ribosomal subunit"/>
    <property type="evidence" value="ECO:0007669"/>
    <property type="project" value="TreeGrafter"/>
</dbReference>
<feature type="domain" description="Small ribosomal subunit protein eS4 N-terminal" evidence="8">
    <location>
        <begin position="3"/>
        <end position="36"/>
    </location>
</feature>
<dbReference type="InterPro" id="IPR038237">
    <property type="entry name" value="Ribosomal_eS4_central_sf"/>
</dbReference>
<organism evidence="10 11">
    <name type="scientific">Bodo saltans</name>
    <name type="common">Flagellated protozoan</name>
    <dbReference type="NCBI Taxonomy" id="75058"/>
    <lineage>
        <taxon>Eukaryota</taxon>
        <taxon>Discoba</taxon>
        <taxon>Euglenozoa</taxon>
        <taxon>Kinetoplastea</taxon>
        <taxon>Metakinetoplastina</taxon>
        <taxon>Eubodonida</taxon>
        <taxon>Bodonidae</taxon>
        <taxon>Bodo</taxon>
    </lineage>
</organism>
<dbReference type="InterPro" id="IPR013843">
    <property type="entry name" value="Ribosomal_eS4_N"/>
</dbReference>
<dbReference type="Pfam" id="PF08071">
    <property type="entry name" value="RS4NT"/>
    <property type="match status" value="1"/>
</dbReference>
<dbReference type="PANTHER" id="PTHR11581">
    <property type="entry name" value="30S/40S RIBOSOMAL PROTEIN S4"/>
    <property type="match status" value="1"/>
</dbReference>
<evidence type="ECO:0000256" key="4">
    <source>
        <dbReference type="ARBA" id="ARBA00022980"/>
    </source>
</evidence>
<dbReference type="GO" id="GO:0003735">
    <property type="term" value="F:structural constituent of ribosome"/>
    <property type="evidence" value="ECO:0007669"/>
    <property type="project" value="UniProtKB-UniRule"/>
</dbReference>
<dbReference type="PROSITE" id="PS50889">
    <property type="entry name" value="S4"/>
    <property type="match status" value="1"/>
</dbReference>
<evidence type="ECO:0000256" key="6">
    <source>
        <dbReference type="PIRNR" id="PIRNR002116"/>
    </source>
</evidence>